<feature type="non-terminal residue" evidence="1">
    <location>
        <position position="1"/>
    </location>
</feature>
<proteinExistence type="predicted"/>
<dbReference type="RefSeq" id="WP_182608304.1">
    <property type="nucleotide sequence ID" value="NZ_VKHT01001325.1"/>
</dbReference>
<evidence type="ECO:0000313" key="1">
    <source>
        <dbReference type="EMBL" id="MBB0247053.1"/>
    </source>
</evidence>
<sequence length="62" mass="6641">PDEIIPVPGLPHTLTGKRLEVPIKRLLSGTPVERAVNPGSVDRPELLEFFVGLAADRRSAAA</sequence>
<dbReference type="Proteomes" id="UP000538929">
    <property type="component" value="Unassembled WGS sequence"/>
</dbReference>
<keyword evidence="2" id="KW-1185">Reference proteome</keyword>
<gene>
    <name evidence="1" type="ORF">FNQ90_23745</name>
</gene>
<evidence type="ECO:0008006" key="3">
    <source>
        <dbReference type="Google" id="ProtNLM"/>
    </source>
</evidence>
<accession>A0A7W3THS7</accession>
<comment type="caution">
    <text evidence="1">The sequence shown here is derived from an EMBL/GenBank/DDBJ whole genome shotgun (WGS) entry which is preliminary data.</text>
</comment>
<organism evidence="1 2">
    <name type="scientific">Streptomyces alkaliphilus</name>
    <dbReference type="NCBI Taxonomy" id="1472722"/>
    <lineage>
        <taxon>Bacteria</taxon>
        <taxon>Bacillati</taxon>
        <taxon>Actinomycetota</taxon>
        <taxon>Actinomycetes</taxon>
        <taxon>Kitasatosporales</taxon>
        <taxon>Streptomycetaceae</taxon>
        <taxon>Streptomyces</taxon>
    </lineage>
</organism>
<reference evidence="2" key="1">
    <citation type="submission" date="2019-10" db="EMBL/GenBank/DDBJ databases">
        <title>Streptomyces sp. nov., a novel actinobacterium isolated from alkaline environment.</title>
        <authorList>
            <person name="Golinska P."/>
        </authorList>
    </citation>
    <scope>NUCLEOTIDE SEQUENCE [LARGE SCALE GENOMIC DNA]</scope>
    <source>
        <strain evidence="2">DSM 42118</strain>
    </source>
</reference>
<dbReference type="AlphaFoldDB" id="A0A7W3THS7"/>
<dbReference type="EMBL" id="VKHT01001325">
    <property type="protein sequence ID" value="MBB0247053.1"/>
    <property type="molecule type" value="Genomic_DNA"/>
</dbReference>
<evidence type="ECO:0000313" key="2">
    <source>
        <dbReference type="Proteomes" id="UP000538929"/>
    </source>
</evidence>
<protein>
    <recommendedName>
        <fullName evidence="3">Acetoacetate--CoA ligase</fullName>
    </recommendedName>
</protein>
<name>A0A7W3THS7_9ACTN</name>